<evidence type="ECO:0000313" key="5">
    <source>
        <dbReference type="EMBL" id="MCC4308721.1"/>
    </source>
</evidence>
<dbReference type="Pfam" id="PF00196">
    <property type="entry name" value="GerE"/>
    <property type="match status" value="1"/>
</dbReference>
<dbReference type="InterPro" id="IPR011990">
    <property type="entry name" value="TPR-like_helical_dom_sf"/>
</dbReference>
<feature type="domain" description="HTH luxR-type" evidence="4">
    <location>
        <begin position="400"/>
        <end position="465"/>
    </location>
</feature>
<evidence type="ECO:0000313" key="6">
    <source>
        <dbReference type="Proteomes" id="UP001108027"/>
    </source>
</evidence>
<sequence>MRKKLAASDKPDRKVIDSIDRAVEFQRAMSLGLDDHALDSRDAALAWFKRWSDAPALQQGVMANVLAAGYKGTGELEKGLTAVNIGKKLLTKAEGYFGLAWSFSVEALLLMKRGDYRRAATVCERGLELVRSTLDGHRMHGSVYRTTLACIHYEFDNLDNACSEMKQVLQSINEYGVADFQILATLTEARLYLARGEMEAGLAILREGQERGHQHDQMRTAISLAAEECIWLCRLRKHTEARPLAAHYGLECLRTEGFPQLQPGFVTRGLFEDKLSRVTARLVIPEQPLDAAAFLNKAIRRCESLGLDHRRVELLILQAIAYQYANESTEAALCIKQALIRGAEQGYRRVFLDDLPEIAPVLEHIELTEPVPSKSLDLLTLLLKSLRKDKSTVNKEAESEEHLIEGLTPRETHILRHLESGLSNREIADAIFISEGTLKWHLHNIYGKLQCKNRSGALIKARSLGLI</sequence>
<gene>
    <name evidence="5" type="ORF">LL252_09060</name>
</gene>
<dbReference type="SUPFAM" id="SSF48452">
    <property type="entry name" value="TPR-like"/>
    <property type="match status" value="1"/>
</dbReference>
<dbReference type="SMART" id="SM00421">
    <property type="entry name" value="HTH_LUXR"/>
    <property type="match status" value="1"/>
</dbReference>
<organism evidence="5 6">
    <name type="scientific">Alloalcanivorax marinus</name>
    <dbReference type="NCBI Taxonomy" id="1177169"/>
    <lineage>
        <taxon>Bacteria</taxon>
        <taxon>Pseudomonadati</taxon>
        <taxon>Pseudomonadota</taxon>
        <taxon>Gammaproteobacteria</taxon>
        <taxon>Oceanospirillales</taxon>
        <taxon>Alcanivoracaceae</taxon>
        <taxon>Alloalcanivorax</taxon>
    </lineage>
</organism>
<dbReference type="InterPro" id="IPR016032">
    <property type="entry name" value="Sig_transdc_resp-reg_C-effctor"/>
</dbReference>
<evidence type="ECO:0000259" key="4">
    <source>
        <dbReference type="PROSITE" id="PS50043"/>
    </source>
</evidence>
<dbReference type="SUPFAM" id="SSF46894">
    <property type="entry name" value="C-terminal effector domain of the bipartite response regulators"/>
    <property type="match status" value="1"/>
</dbReference>
<dbReference type="InterPro" id="IPR041617">
    <property type="entry name" value="TPR_MalT"/>
</dbReference>
<dbReference type="AlphaFoldDB" id="A0A9Q3UK49"/>
<comment type="caution">
    <text evidence="5">The sequence shown here is derived from an EMBL/GenBank/DDBJ whole genome shotgun (WGS) entry which is preliminary data.</text>
</comment>
<dbReference type="InterPro" id="IPR036388">
    <property type="entry name" value="WH-like_DNA-bd_sf"/>
</dbReference>
<dbReference type="Gene3D" id="1.10.10.10">
    <property type="entry name" value="Winged helix-like DNA-binding domain superfamily/Winged helix DNA-binding domain"/>
    <property type="match status" value="1"/>
</dbReference>
<dbReference type="PRINTS" id="PR00038">
    <property type="entry name" value="HTHLUXR"/>
</dbReference>
<keyword evidence="3" id="KW-0804">Transcription</keyword>
<keyword evidence="6" id="KW-1185">Reference proteome</keyword>
<dbReference type="InterPro" id="IPR000792">
    <property type="entry name" value="Tscrpt_reg_LuxR_C"/>
</dbReference>
<dbReference type="RefSeq" id="WP_228233808.1">
    <property type="nucleotide sequence ID" value="NZ_JAJGNA010000008.1"/>
</dbReference>
<dbReference type="Pfam" id="PF17874">
    <property type="entry name" value="TPR_MalT"/>
    <property type="match status" value="1"/>
</dbReference>
<dbReference type="Proteomes" id="UP001108027">
    <property type="component" value="Unassembled WGS sequence"/>
</dbReference>
<keyword evidence="1" id="KW-0805">Transcription regulation</keyword>
<accession>A0A9Q3UK49</accession>
<evidence type="ECO:0000256" key="3">
    <source>
        <dbReference type="ARBA" id="ARBA00023163"/>
    </source>
</evidence>
<dbReference type="PANTHER" id="PTHR44688">
    <property type="entry name" value="DNA-BINDING TRANSCRIPTIONAL ACTIVATOR DEVR_DOSR"/>
    <property type="match status" value="1"/>
</dbReference>
<dbReference type="GO" id="GO:0006355">
    <property type="term" value="P:regulation of DNA-templated transcription"/>
    <property type="evidence" value="ECO:0007669"/>
    <property type="project" value="InterPro"/>
</dbReference>
<name>A0A9Q3UK49_9GAMM</name>
<dbReference type="CDD" id="cd06170">
    <property type="entry name" value="LuxR_C_like"/>
    <property type="match status" value="1"/>
</dbReference>
<proteinExistence type="predicted"/>
<evidence type="ECO:0000256" key="2">
    <source>
        <dbReference type="ARBA" id="ARBA00023125"/>
    </source>
</evidence>
<protein>
    <submittedName>
        <fullName evidence="5">LuxR C-terminal-related transcriptional regulator</fullName>
    </submittedName>
</protein>
<dbReference type="PROSITE" id="PS50043">
    <property type="entry name" value="HTH_LUXR_2"/>
    <property type="match status" value="1"/>
</dbReference>
<reference evidence="5" key="1">
    <citation type="submission" date="2021-10" db="EMBL/GenBank/DDBJ databases">
        <title>The diversity and Nitrogen Metabolism of Culturable Nitrate-Utilizing Bacteria Within the Oxygen Minimum Zone of the Changjiang (Yangtze River)Estuary.</title>
        <authorList>
            <person name="Zhang D."/>
            <person name="Zheng J."/>
            <person name="Liu S."/>
            <person name="He W."/>
        </authorList>
    </citation>
    <scope>NUCLEOTIDE SEQUENCE</scope>
    <source>
        <strain evidence="5">FXH-223</strain>
    </source>
</reference>
<dbReference type="PROSITE" id="PS00622">
    <property type="entry name" value="HTH_LUXR_1"/>
    <property type="match status" value="1"/>
</dbReference>
<keyword evidence="2" id="KW-0238">DNA-binding</keyword>
<dbReference type="Gene3D" id="1.25.40.10">
    <property type="entry name" value="Tetratricopeptide repeat domain"/>
    <property type="match status" value="1"/>
</dbReference>
<dbReference type="GO" id="GO:0003677">
    <property type="term" value="F:DNA binding"/>
    <property type="evidence" value="ECO:0007669"/>
    <property type="project" value="UniProtKB-KW"/>
</dbReference>
<evidence type="ECO:0000256" key="1">
    <source>
        <dbReference type="ARBA" id="ARBA00023015"/>
    </source>
</evidence>
<dbReference type="EMBL" id="JAJGNA010000008">
    <property type="protein sequence ID" value="MCC4308721.1"/>
    <property type="molecule type" value="Genomic_DNA"/>
</dbReference>
<dbReference type="PANTHER" id="PTHR44688:SF25">
    <property type="entry name" value="HTH LUXR-TYPE DOMAIN-CONTAINING PROTEIN"/>
    <property type="match status" value="1"/>
</dbReference>